<keyword evidence="1" id="KW-0175">Coiled coil</keyword>
<keyword evidence="5" id="KW-1185">Reference proteome</keyword>
<feature type="region of interest" description="Disordered" evidence="2">
    <location>
        <begin position="108"/>
        <end position="141"/>
    </location>
</feature>
<feature type="coiled-coil region" evidence="1">
    <location>
        <begin position="774"/>
        <end position="843"/>
    </location>
</feature>
<organism evidence="4 5">
    <name type="scientific">Ruminococcus gauvreauii</name>
    <dbReference type="NCBI Taxonomy" id="438033"/>
    <lineage>
        <taxon>Bacteria</taxon>
        <taxon>Bacillati</taxon>
        <taxon>Bacillota</taxon>
        <taxon>Clostridia</taxon>
        <taxon>Eubacteriales</taxon>
        <taxon>Oscillospiraceae</taxon>
        <taxon>Ruminococcus</taxon>
    </lineage>
</organism>
<dbReference type="Pfam" id="PF10145">
    <property type="entry name" value="PhageMin_Tail"/>
    <property type="match status" value="1"/>
</dbReference>
<proteinExistence type="predicted"/>
<evidence type="ECO:0000259" key="3">
    <source>
        <dbReference type="Pfam" id="PF10145"/>
    </source>
</evidence>
<accession>A0ABY5VJN8</accession>
<protein>
    <submittedName>
        <fullName evidence="4">Phage tail tape measure protein</fullName>
    </submittedName>
</protein>
<evidence type="ECO:0000313" key="4">
    <source>
        <dbReference type="EMBL" id="UWP60431.1"/>
    </source>
</evidence>
<dbReference type="SUPFAM" id="SSF57997">
    <property type="entry name" value="Tropomyosin"/>
    <property type="match status" value="1"/>
</dbReference>
<evidence type="ECO:0000313" key="5">
    <source>
        <dbReference type="Proteomes" id="UP001060164"/>
    </source>
</evidence>
<sequence length="1381" mass="148418">MDAKKISAMIVLDGEKEFCSSVSSCNKSLSAMRSEMKLVEAETAGSANTLEALNKKHEVLTKTLDVHRQKEEEISKGLEHAREDYDRVGNELEEYRQKLTQAKEALQQMEKSGEASDEAMKSQRETVGSLSRTIDDGEKKYQKAENRVRDWEKQLNNAKVQTINMVRALNENSAHMKEAEDATDGCAKSIDAFGKTVDKAADETKRLTLETQKMYAREKIFEVFDVGSKAIQTLANTSYDAAKKLDEGYDTIITKTGATGDALSGLTDSADNVFGELPVEMSDVGIAIGEVNTRFGETGEALEKTSRQFLEFAEINGTDLNESIDATDRILTQFNVSSEHSGELLGILTKRGQETGKSVSELMSELDGNAATFKDLDLNLSESVNLLALLESNGVDSSTAIRGLKTAVSNYAKEGLSAREALERTIDSIKNASTETEALAIAQEVFGTKGAQVMADGIRDGRISLDDLNESMSQYGDTVETTFQETLDPWDKAKVAANNLKVAGSELAGEFLETAMPAIDKVTDTVKDATQWFKGLSDPAKKTISIVGALGAGAGIAVPKLLKLAQSVQAMKVGFEAAKALKAMNTVQAATETVTAASTVAQTANATATAAQTVATTTQATATVAATTAQQGLNLAMLANPATLIVGGIVALTAAVAIFASGQEEAKSKTDELAESAEAMNGKLHDAAENLIEATAGIETAMEGNTASEQTANRLADELDRLAGKTNLTTEEQSRMKTVVMELNTMFPEMGLEIDSVTGKLNMGSGEIKDYIENAAEMAQIEVVQEKVKEATEKLVDAEIKLTEGQGKLKETSMALQEIQEKRAEAEQAETDRKKELKKAQEDYREALETGNGDLDELYQKTQEHTEAQMEYQGVLMTVSEAYERMAEDEEKLIETKEGRQAALAELYEAQGEANEQITQATEYLNANTEATSANTEAAVQKQEASAASIEVLGQELEAYSQLSERQQQMAVDVTNGVLTMQENVQGALESQMNMFEEFNAGTEITKEKLLENMQSQVDGVTAWEENLTTLMEDTKTATNGAVVSIDEGLMQYLASMGPEGSTYVQEFVNMSGDELAKANELWNQSLDCKEMANIAGQDLLTSFGIAVAGGAEDMQSLLGETGANSVLGLVEGMQNAQAQAIEQGQDLGVKTVDAVNAGAGVASPSWKTRITGMYLGDGLREGLNNSQNNVQSAGVGLAGAAISGVESNATESSLYSTGYYMAVGLADGIYAGESRVIRAATDIAVSAINAANSTLEINSPSRVFRRIGSSVAEGYVKGLEDQNGIVQDAMSELLDVSDIHAELPVNEIQYAIDSGMSWNAAEQPAYTVPEIAEMLQVMQKYLPYLASGSNIYLDKKKVVGEMLPEINRQLPVMAAREARR</sequence>
<evidence type="ECO:0000256" key="2">
    <source>
        <dbReference type="SAM" id="MobiDB-lite"/>
    </source>
</evidence>
<feature type="domain" description="Phage tail tape measure protein" evidence="3">
    <location>
        <begin position="278"/>
        <end position="444"/>
    </location>
</feature>
<dbReference type="EMBL" id="CP102290">
    <property type="protein sequence ID" value="UWP60431.1"/>
    <property type="molecule type" value="Genomic_DNA"/>
</dbReference>
<evidence type="ECO:0000256" key="1">
    <source>
        <dbReference type="SAM" id="Coils"/>
    </source>
</evidence>
<feature type="compositionally biased region" description="Basic and acidic residues" evidence="2">
    <location>
        <begin position="111"/>
        <end position="124"/>
    </location>
</feature>
<dbReference type="Proteomes" id="UP001060164">
    <property type="component" value="Chromosome"/>
</dbReference>
<gene>
    <name evidence="4" type="ORF">NQ502_05155</name>
</gene>
<dbReference type="RefSeq" id="WP_049898212.1">
    <property type="nucleotide sequence ID" value="NZ_CABLBR010000019.1"/>
</dbReference>
<reference evidence="4" key="1">
    <citation type="journal article" date="2022" name="Cell">
        <title>Design, construction, and in vivo augmentation of a complex gut microbiome.</title>
        <authorList>
            <person name="Cheng A.G."/>
            <person name="Ho P.Y."/>
            <person name="Aranda-Diaz A."/>
            <person name="Jain S."/>
            <person name="Yu F.B."/>
            <person name="Meng X."/>
            <person name="Wang M."/>
            <person name="Iakiviak M."/>
            <person name="Nagashima K."/>
            <person name="Zhao A."/>
            <person name="Murugkar P."/>
            <person name="Patil A."/>
            <person name="Atabakhsh K."/>
            <person name="Weakley A."/>
            <person name="Yan J."/>
            <person name="Brumbaugh A.R."/>
            <person name="Higginbottom S."/>
            <person name="Dimas A."/>
            <person name="Shiver A.L."/>
            <person name="Deutschbauer A."/>
            <person name="Neff N."/>
            <person name="Sonnenburg J.L."/>
            <person name="Huang K.C."/>
            <person name="Fischbach M.A."/>
        </authorList>
    </citation>
    <scope>NUCLEOTIDE SEQUENCE</scope>
    <source>
        <strain evidence="4">DSM 19829</strain>
    </source>
</reference>
<name>A0ABY5VJN8_9FIRM</name>
<dbReference type="InterPro" id="IPR010090">
    <property type="entry name" value="Phage_tape_meas"/>
</dbReference>